<dbReference type="AlphaFoldDB" id="A0A8C7G6E1"/>
<keyword evidence="2" id="KW-1185">Reference proteome</keyword>
<dbReference type="InterPro" id="IPR028192">
    <property type="entry name" value="BMF"/>
</dbReference>
<dbReference type="GO" id="GO:0016459">
    <property type="term" value="C:myosin complex"/>
    <property type="evidence" value="ECO:0007669"/>
    <property type="project" value="TreeGrafter"/>
</dbReference>
<organism evidence="1 2">
    <name type="scientific">Oncorhynchus kisutch</name>
    <name type="common">Coho salmon</name>
    <name type="synonym">Salmo kisutch</name>
    <dbReference type="NCBI Taxonomy" id="8019"/>
    <lineage>
        <taxon>Eukaryota</taxon>
        <taxon>Metazoa</taxon>
        <taxon>Chordata</taxon>
        <taxon>Craniata</taxon>
        <taxon>Vertebrata</taxon>
        <taxon>Euteleostomi</taxon>
        <taxon>Actinopterygii</taxon>
        <taxon>Neopterygii</taxon>
        <taxon>Teleostei</taxon>
        <taxon>Protacanthopterygii</taxon>
        <taxon>Salmoniformes</taxon>
        <taxon>Salmonidae</taxon>
        <taxon>Salmoninae</taxon>
        <taxon>Oncorhynchus</taxon>
    </lineage>
</organism>
<evidence type="ECO:0000313" key="2">
    <source>
        <dbReference type="Proteomes" id="UP000694557"/>
    </source>
</evidence>
<name>A0A8C7G6E1_ONCKI</name>
<dbReference type="Pfam" id="PF15185">
    <property type="entry name" value="BMF"/>
    <property type="match status" value="1"/>
</dbReference>
<dbReference type="GO" id="GO:0006915">
    <property type="term" value="P:apoptotic process"/>
    <property type="evidence" value="ECO:0007669"/>
    <property type="project" value="InterPro"/>
</dbReference>
<dbReference type="GO" id="GO:0043065">
    <property type="term" value="P:positive regulation of apoptotic process"/>
    <property type="evidence" value="ECO:0007669"/>
    <property type="project" value="TreeGrafter"/>
</dbReference>
<dbReference type="PANTHER" id="PTHR32014:SF2">
    <property type="entry name" value="BCL-2-MODIFYING FACTOR"/>
    <property type="match status" value="1"/>
</dbReference>
<sequence length="194" mass="22235">MDDEEDDVFEPDSRCWRTAFREIKYEDRGTQTPSPVLPLPNNMLPCGVAQEPRPLFYGNAGFRLHFPAQFERVGDQGPLGERGGMERLNRQPQLPARSIEVCIGQKLQLIGDQFHQEHLQVVRIPTVTDCTAQLKSTEQAYCTQRSAERETEQQKWLLYGHPLWSCLSVPCLFWLVSEHALAQCSDLSFYPPKT</sequence>
<gene>
    <name evidence="1" type="primary">BMF</name>
</gene>
<dbReference type="GO" id="GO:0010507">
    <property type="term" value="P:negative regulation of autophagy"/>
    <property type="evidence" value="ECO:0007669"/>
    <property type="project" value="TreeGrafter"/>
</dbReference>
<reference evidence="1" key="1">
    <citation type="submission" date="2025-08" db="UniProtKB">
        <authorList>
            <consortium name="Ensembl"/>
        </authorList>
    </citation>
    <scope>IDENTIFICATION</scope>
</reference>
<evidence type="ECO:0000313" key="1">
    <source>
        <dbReference type="Ensembl" id="ENSOKIP00005037426.1"/>
    </source>
</evidence>
<protein>
    <submittedName>
        <fullName evidence="1">Bcl2 modifying factor</fullName>
    </submittedName>
</protein>
<reference evidence="1" key="2">
    <citation type="submission" date="2025-09" db="UniProtKB">
        <authorList>
            <consortium name="Ensembl"/>
        </authorList>
    </citation>
    <scope>IDENTIFICATION</scope>
</reference>
<dbReference type="GeneTree" id="ENSGT00390000017896"/>
<dbReference type="PANTHER" id="PTHR32014">
    <property type="entry name" value="BCL-2-MODIFYING FACTOR"/>
    <property type="match status" value="1"/>
</dbReference>
<proteinExistence type="predicted"/>
<accession>A0A8C7G6E1</accession>
<dbReference type="Proteomes" id="UP000694557">
    <property type="component" value="Unassembled WGS sequence"/>
</dbReference>
<dbReference type="Ensembl" id="ENSOKIT00005039510.1">
    <property type="protein sequence ID" value="ENSOKIP00005037426.1"/>
    <property type="gene ID" value="ENSOKIG00005015949.1"/>
</dbReference>